<evidence type="ECO:0000313" key="2">
    <source>
        <dbReference type="EMBL" id="CAO80825.1"/>
    </source>
</evidence>
<accession>B0VHL0</accession>
<dbReference type="STRING" id="459349.CLOAM0953"/>
<dbReference type="InterPro" id="IPR013216">
    <property type="entry name" value="Methyltransf_11"/>
</dbReference>
<dbReference type="AlphaFoldDB" id="B0VHL0"/>
<gene>
    <name evidence="2" type="ordered locus">CLOAM0953</name>
</gene>
<protein>
    <recommendedName>
        <fullName evidence="1">Methyltransferase type 11 domain-containing protein</fullName>
    </recommendedName>
</protein>
<reference evidence="2 3" key="1">
    <citation type="journal article" date="2008" name="J. Bacteriol.">
        <title>'Candidatus Cloacamonas acidaminovorans': genome sequence reconstruction provides a first glimpse of a new bacterial division.</title>
        <authorList>
            <person name="Pelletier E."/>
            <person name="Kreimeyer A."/>
            <person name="Bocs S."/>
            <person name="Rouy Z."/>
            <person name="Gyapay G."/>
            <person name="Chouari R."/>
            <person name="Riviere D."/>
            <person name="Ganesan A."/>
            <person name="Daegelen P."/>
            <person name="Sghir A."/>
            <person name="Cohen G.N."/>
            <person name="Medigue C."/>
            <person name="Weissenbach J."/>
            <person name="Le Paslier D."/>
        </authorList>
    </citation>
    <scope>NUCLEOTIDE SEQUENCE [LARGE SCALE GENOMIC DNA]</scope>
    <source>
        <strain evidence="3">Evry</strain>
    </source>
</reference>
<name>B0VHL0_CLOAI</name>
<feature type="domain" description="Methyltransferase type 11" evidence="1">
    <location>
        <begin position="17"/>
        <end position="113"/>
    </location>
</feature>
<dbReference type="Proteomes" id="UP000002019">
    <property type="component" value="Chromosome"/>
</dbReference>
<dbReference type="Gene3D" id="3.40.50.150">
    <property type="entry name" value="Vaccinia Virus protein VP39"/>
    <property type="match status" value="1"/>
</dbReference>
<dbReference type="HOGENOM" id="CLU_1178718_0_0_0"/>
<dbReference type="InterPro" id="IPR029063">
    <property type="entry name" value="SAM-dependent_MTases_sf"/>
</dbReference>
<dbReference type="CDD" id="cd02440">
    <property type="entry name" value="AdoMet_MTases"/>
    <property type="match status" value="1"/>
</dbReference>
<evidence type="ECO:0000259" key="1">
    <source>
        <dbReference type="Pfam" id="PF08241"/>
    </source>
</evidence>
<dbReference type="RefSeq" id="WP_015424683.1">
    <property type="nucleotide sequence ID" value="NC_020449.1"/>
</dbReference>
<dbReference type="Pfam" id="PF08241">
    <property type="entry name" value="Methyltransf_11"/>
    <property type="match status" value="1"/>
</dbReference>
<proteinExistence type="predicted"/>
<organism evidence="2 3">
    <name type="scientific">Cloacimonas acidaminovorans (strain Evry)</name>
    <dbReference type="NCBI Taxonomy" id="459349"/>
    <lineage>
        <taxon>Bacteria</taxon>
        <taxon>Pseudomonadati</taxon>
        <taxon>Candidatus Cloacimonadota</taxon>
        <taxon>Candidatus Cloacimonadia</taxon>
        <taxon>Candidatus Cloacimonadales</taxon>
        <taxon>Candidatus Cloacimonadaceae</taxon>
        <taxon>Candidatus Cloacimonas</taxon>
    </lineage>
</organism>
<dbReference type="eggNOG" id="COG2226">
    <property type="taxonomic scope" value="Bacteria"/>
</dbReference>
<dbReference type="EMBL" id="CU466930">
    <property type="protein sequence ID" value="CAO80825.1"/>
    <property type="molecule type" value="Genomic_DNA"/>
</dbReference>
<evidence type="ECO:0000313" key="3">
    <source>
        <dbReference type="Proteomes" id="UP000002019"/>
    </source>
</evidence>
<dbReference type="KEGG" id="caci:CLOAM0953"/>
<dbReference type="OrthoDB" id="9808140at2"/>
<dbReference type="SUPFAM" id="SSF53335">
    <property type="entry name" value="S-adenosyl-L-methionine-dependent methyltransferases"/>
    <property type="match status" value="1"/>
</dbReference>
<keyword evidence="3" id="KW-1185">Reference proteome</keyword>
<dbReference type="GO" id="GO:0008757">
    <property type="term" value="F:S-adenosylmethionine-dependent methyltransferase activity"/>
    <property type="evidence" value="ECO:0007669"/>
    <property type="project" value="InterPro"/>
</dbReference>
<dbReference type="PANTHER" id="PTHR43861">
    <property type="entry name" value="TRANS-ACONITATE 2-METHYLTRANSFERASE-RELATED"/>
    <property type="match status" value="1"/>
</dbReference>
<sequence>MNEIIKILSKVDGGNVLDAATGKGDFITTLKQHLKSYTQIIGVDSSQRCVDYAQKIFPENNIEIFRMNLEDMQFEDNYFDMVCMSDALHHIKNREKVLNEMIRVLKPEGLMLITEMYCDGEQTPAQETHIIMHHWVASVDRLLGTYHQKTFTRKELQDIIKKMPLKKVQITDFYVPVDDPSKNCPTLLRNCQEIIKRLQTMENTEVLIKEGQELMQRIKDIGYASACRLAITGYKKK</sequence>